<evidence type="ECO:0000256" key="1">
    <source>
        <dbReference type="ARBA" id="ARBA00007074"/>
    </source>
</evidence>
<evidence type="ECO:0000259" key="9">
    <source>
        <dbReference type="PROSITE" id="PS51782"/>
    </source>
</evidence>
<evidence type="ECO:0000259" key="10">
    <source>
        <dbReference type="PROSITE" id="PS51935"/>
    </source>
</evidence>
<dbReference type="GO" id="GO:0006508">
    <property type="term" value="P:proteolysis"/>
    <property type="evidence" value="ECO:0007669"/>
    <property type="project" value="UniProtKB-KW"/>
</dbReference>
<dbReference type="InterPro" id="IPR038765">
    <property type="entry name" value="Papain-like_cys_pep_sf"/>
</dbReference>
<dbReference type="InterPro" id="IPR010618">
    <property type="entry name" value="RPF"/>
</dbReference>
<dbReference type="PANTHER" id="PTHR47359:SF3">
    <property type="entry name" value="NLP_P60 DOMAIN-CONTAINING PROTEIN-RELATED"/>
    <property type="match status" value="1"/>
</dbReference>
<dbReference type="GO" id="GO:0008234">
    <property type="term" value="F:cysteine-type peptidase activity"/>
    <property type="evidence" value="ECO:0007669"/>
    <property type="project" value="UniProtKB-KW"/>
</dbReference>
<dbReference type="SUPFAM" id="SSF54106">
    <property type="entry name" value="LysM domain"/>
    <property type="match status" value="1"/>
</dbReference>
<comment type="similarity">
    <text evidence="2">Belongs to the transglycosylase family. Rpf subfamily.</text>
</comment>
<evidence type="ECO:0000256" key="2">
    <source>
        <dbReference type="ARBA" id="ARBA00010830"/>
    </source>
</evidence>
<organism evidence="11 12">
    <name type="scientific">Embleya hyalina</name>
    <dbReference type="NCBI Taxonomy" id="516124"/>
    <lineage>
        <taxon>Bacteria</taxon>
        <taxon>Bacillati</taxon>
        <taxon>Actinomycetota</taxon>
        <taxon>Actinomycetes</taxon>
        <taxon>Kitasatosporales</taxon>
        <taxon>Streptomycetaceae</taxon>
        <taxon>Embleya</taxon>
    </lineage>
</organism>
<keyword evidence="5" id="KW-0677">Repeat</keyword>
<evidence type="ECO:0000256" key="7">
    <source>
        <dbReference type="ARBA" id="ARBA00022807"/>
    </source>
</evidence>
<keyword evidence="4" id="KW-0732">Signal</keyword>
<dbReference type="AlphaFoldDB" id="A0A401YQV0"/>
<dbReference type="PROSITE" id="PS51935">
    <property type="entry name" value="NLPC_P60"/>
    <property type="match status" value="1"/>
</dbReference>
<dbReference type="PROSITE" id="PS51782">
    <property type="entry name" value="LYSM"/>
    <property type="match status" value="1"/>
</dbReference>
<evidence type="ECO:0000256" key="5">
    <source>
        <dbReference type="ARBA" id="ARBA00022737"/>
    </source>
</evidence>
<keyword evidence="7" id="KW-0788">Thiol protease</keyword>
<dbReference type="InterPro" id="IPR000064">
    <property type="entry name" value="NLP_P60_dom"/>
</dbReference>
<accession>A0A401YQV0</accession>
<feature type="region of interest" description="Disordered" evidence="8">
    <location>
        <begin position="214"/>
        <end position="234"/>
    </location>
</feature>
<comment type="caution">
    <text evidence="11">The sequence shown here is derived from an EMBL/GenBank/DDBJ whole genome shotgun (WGS) entry which is preliminary data.</text>
</comment>
<evidence type="ECO:0000256" key="6">
    <source>
        <dbReference type="ARBA" id="ARBA00022801"/>
    </source>
</evidence>
<dbReference type="CDD" id="cd13925">
    <property type="entry name" value="RPF"/>
    <property type="match status" value="1"/>
</dbReference>
<dbReference type="InterPro" id="IPR023346">
    <property type="entry name" value="Lysozyme-like_dom_sf"/>
</dbReference>
<proteinExistence type="inferred from homology"/>
<feature type="region of interest" description="Disordered" evidence="8">
    <location>
        <begin position="128"/>
        <end position="169"/>
    </location>
</feature>
<evidence type="ECO:0000256" key="3">
    <source>
        <dbReference type="ARBA" id="ARBA00022670"/>
    </source>
</evidence>
<protein>
    <submittedName>
        <fullName evidence="11">Transglycosylase</fullName>
    </submittedName>
</protein>
<comment type="similarity">
    <text evidence="1">Belongs to the peptidase C40 family.</text>
</comment>
<keyword evidence="3" id="KW-0645">Protease</keyword>
<dbReference type="EMBL" id="BIFH01000022">
    <property type="protein sequence ID" value="GCD96925.1"/>
    <property type="molecule type" value="Genomic_DNA"/>
</dbReference>
<dbReference type="Pfam" id="PF00877">
    <property type="entry name" value="NLPC_P60"/>
    <property type="match status" value="1"/>
</dbReference>
<dbReference type="InterPro" id="IPR051794">
    <property type="entry name" value="PG_Endopeptidase_C40"/>
</dbReference>
<name>A0A401YQV0_9ACTN</name>
<keyword evidence="12" id="KW-1185">Reference proteome</keyword>
<feature type="domain" description="NlpC/P60" evidence="10">
    <location>
        <begin position="233"/>
        <end position="347"/>
    </location>
</feature>
<dbReference type="Pfam" id="PF06737">
    <property type="entry name" value="Transglycosylas"/>
    <property type="match status" value="1"/>
</dbReference>
<feature type="compositionally biased region" description="Basic residues" evidence="8">
    <location>
        <begin position="1"/>
        <end position="20"/>
    </location>
</feature>
<dbReference type="SMART" id="SM00257">
    <property type="entry name" value="LysM"/>
    <property type="match status" value="1"/>
</dbReference>
<evidence type="ECO:0000256" key="8">
    <source>
        <dbReference type="SAM" id="MobiDB-lite"/>
    </source>
</evidence>
<dbReference type="Proteomes" id="UP000286931">
    <property type="component" value="Unassembled WGS sequence"/>
</dbReference>
<dbReference type="SUPFAM" id="SSF53955">
    <property type="entry name" value="Lysozyme-like"/>
    <property type="match status" value="1"/>
</dbReference>
<dbReference type="Gene3D" id="3.90.1720.10">
    <property type="entry name" value="endopeptidase domain like (from Nostoc punctiforme)"/>
    <property type="match status" value="1"/>
</dbReference>
<dbReference type="Gene3D" id="3.10.350.10">
    <property type="entry name" value="LysM domain"/>
    <property type="match status" value="1"/>
</dbReference>
<evidence type="ECO:0000313" key="12">
    <source>
        <dbReference type="Proteomes" id="UP000286931"/>
    </source>
</evidence>
<evidence type="ECO:0000256" key="4">
    <source>
        <dbReference type="ARBA" id="ARBA00022729"/>
    </source>
</evidence>
<dbReference type="SUPFAM" id="SSF54001">
    <property type="entry name" value="Cysteine proteinases"/>
    <property type="match status" value="1"/>
</dbReference>
<sequence length="347" mass="36102">MLSGTGRHRRAHHPGRHRRVPPPSSRGPALASVLTAAVVAPALLAGHASAASAAAWDKVAACESSGDWSINTGNGYYGGLQIAQSTWEAFGGTRYAARADLASRGEQIAVAERILVGQGPGAWPQCSRGAGLTGSHTAPAATTPAPTPTAEVTSRTREPASPADSPTYVVEPGDTLFRIAGAMKVPGGWPALYALNRSTVGGDPDLIHPGARLRLSGTPDRSATPRTSDTATASKADAAIAFAERQLGKPYRWGAEGPDAFDCSGLVQQAWAAANVSIPRVTYAQFAKGTRIPLSQLSRGDLVFYRSAGHVGIYVGEGRIIHAPHSNASVRYDRFDTMAITGAIRPA</sequence>
<gene>
    <name evidence="11" type="ORF">EHYA_04612</name>
</gene>
<keyword evidence="6" id="KW-0378">Hydrolase</keyword>
<dbReference type="Gene3D" id="1.10.530.10">
    <property type="match status" value="1"/>
</dbReference>
<dbReference type="InterPro" id="IPR036779">
    <property type="entry name" value="LysM_dom_sf"/>
</dbReference>
<feature type="domain" description="LysM" evidence="9">
    <location>
        <begin position="166"/>
        <end position="215"/>
    </location>
</feature>
<dbReference type="Pfam" id="PF01476">
    <property type="entry name" value="LysM"/>
    <property type="match status" value="1"/>
</dbReference>
<reference evidence="11 12" key="1">
    <citation type="submission" date="2018-12" db="EMBL/GenBank/DDBJ databases">
        <title>Draft genome sequence of Embleya hyalina NBRC 13850T.</title>
        <authorList>
            <person name="Komaki H."/>
            <person name="Hosoyama A."/>
            <person name="Kimura A."/>
            <person name="Ichikawa N."/>
            <person name="Tamura T."/>
        </authorList>
    </citation>
    <scope>NUCLEOTIDE SEQUENCE [LARGE SCALE GENOMIC DNA]</scope>
    <source>
        <strain evidence="11 12">NBRC 13850</strain>
    </source>
</reference>
<dbReference type="InterPro" id="IPR018392">
    <property type="entry name" value="LysM"/>
</dbReference>
<dbReference type="OrthoDB" id="5244067at2"/>
<dbReference type="PANTHER" id="PTHR47359">
    <property type="entry name" value="PEPTIDOGLYCAN DL-ENDOPEPTIDASE CWLO"/>
    <property type="match status" value="1"/>
</dbReference>
<dbReference type="CDD" id="cd00118">
    <property type="entry name" value="LysM"/>
    <property type="match status" value="1"/>
</dbReference>
<evidence type="ECO:0000313" key="11">
    <source>
        <dbReference type="EMBL" id="GCD96925.1"/>
    </source>
</evidence>
<feature type="compositionally biased region" description="Low complexity" evidence="8">
    <location>
        <begin position="137"/>
        <end position="150"/>
    </location>
</feature>
<feature type="region of interest" description="Disordered" evidence="8">
    <location>
        <begin position="1"/>
        <end position="27"/>
    </location>
</feature>